<keyword evidence="1" id="KW-0812">Transmembrane</keyword>
<dbReference type="EMBL" id="JAYKXN010000001">
    <property type="protein sequence ID" value="KAK7318883.1"/>
    <property type="molecule type" value="Genomic_DNA"/>
</dbReference>
<gene>
    <name evidence="2" type="ORF">RJT34_03590</name>
</gene>
<feature type="transmembrane region" description="Helical" evidence="1">
    <location>
        <begin position="261"/>
        <end position="281"/>
    </location>
</feature>
<protein>
    <submittedName>
        <fullName evidence="2">Uncharacterized protein</fullName>
    </submittedName>
</protein>
<evidence type="ECO:0000256" key="1">
    <source>
        <dbReference type="SAM" id="Phobius"/>
    </source>
</evidence>
<name>A0AAN9KMG4_CLITE</name>
<dbReference type="AlphaFoldDB" id="A0AAN9KMG4"/>
<dbReference type="InterPro" id="IPR008390">
    <property type="entry name" value="AWPM-19"/>
</dbReference>
<feature type="transmembrane region" description="Helical" evidence="1">
    <location>
        <begin position="301"/>
        <end position="322"/>
    </location>
</feature>
<accession>A0AAN9KMG4</accession>
<feature type="transmembrane region" description="Helical" evidence="1">
    <location>
        <begin position="229"/>
        <end position="249"/>
    </location>
</feature>
<evidence type="ECO:0000313" key="2">
    <source>
        <dbReference type="EMBL" id="KAK7318883.1"/>
    </source>
</evidence>
<reference evidence="2 3" key="1">
    <citation type="submission" date="2024-01" db="EMBL/GenBank/DDBJ databases">
        <title>The genomes of 5 underutilized Papilionoideae crops provide insights into root nodulation and disease resistance.</title>
        <authorList>
            <person name="Yuan L."/>
        </authorList>
    </citation>
    <scope>NUCLEOTIDE SEQUENCE [LARGE SCALE GENOMIC DNA]</scope>
    <source>
        <strain evidence="2">LY-2023</strain>
        <tissue evidence="2">Leaf</tissue>
    </source>
</reference>
<dbReference type="Proteomes" id="UP001359559">
    <property type="component" value="Unassembled WGS sequence"/>
</dbReference>
<comment type="caution">
    <text evidence="2">The sequence shown here is derived from an EMBL/GenBank/DDBJ whole genome shotgun (WGS) entry which is preliminary data.</text>
</comment>
<evidence type="ECO:0000313" key="3">
    <source>
        <dbReference type="Proteomes" id="UP001359559"/>
    </source>
</evidence>
<dbReference type="Pfam" id="PF05512">
    <property type="entry name" value="AWPM-19"/>
    <property type="match status" value="1"/>
</dbReference>
<dbReference type="PANTHER" id="PTHR33294:SF6">
    <property type="entry name" value="AWPM-19-LIKE FAMILY PROTEIN"/>
    <property type="match status" value="1"/>
</dbReference>
<keyword evidence="1" id="KW-0472">Membrane</keyword>
<organism evidence="2 3">
    <name type="scientific">Clitoria ternatea</name>
    <name type="common">Butterfly pea</name>
    <dbReference type="NCBI Taxonomy" id="43366"/>
    <lineage>
        <taxon>Eukaryota</taxon>
        <taxon>Viridiplantae</taxon>
        <taxon>Streptophyta</taxon>
        <taxon>Embryophyta</taxon>
        <taxon>Tracheophyta</taxon>
        <taxon>Spermatophyta</taxon>
        <taxon>Magnoliopsida</taxon>
        <taxon>eudicotyledons</taxon>
        <taxon>Gunneridae</taxon>
        <taxon>Pentapetalae</taxon>
        <taxon>rosids</taxon>
        <taxon>fabids</taxon>
        <taxon>Fabales</taxon>
        <taxon>Fabaceae</taxon>
        <taxon>Papilionoideae</taxon>
        <taxon>50 kb inversion clade</taxon>
        <taxon>NPAAA clade</taxon>
        <taxon>indigoferoid/millettioid clade</taxon>
        <taxon>Phaseoleae</taxon>
        <taxon>Clitoria</taxon>
    </lineage>
</organism>
<feature type="transmembrane region" description="Helical" evidence="1">
    <location>
        <begin position="173"/>
        <end position="195"/>
    </location>
</feature>
<dbReference type="PANTHER" id="PTHR33294">
    <property type="entry name" value="AWPM-19-LIKE FAMILY PROTEIN"/>
    <property type="match status" value="1"/>
</dbReference>
<dbReference type="Pfam" id="PF13233">
    <property type="entry name" value="Complex1_LYR_2"/>
    <property type="match status" value="1"/>
</dbReference>
<keyword evidence="1" id="KW-1133">Transmembrane helix</keyword>
<sequence length="324" mass="36118">MRSEAFQTARIYRHLLKAIKKHIGKDENKRHFLEFVMSEFRKNHNLSDAVALQQKVKLAQDYTFLLNSVHHHKDLLFSYNIAIDRSDEVKRTLGKSASSVGLQLPESTSGKEYHLPRGQTSANSLEVACWRSITLIKRLKNERQAPEIPLCFFSCSKLLFPYPKMANEQMKPVATLLLVLNFCMYGIVLGIGGWAMNRAIDHGFIIDSGLKLPAHFSPLFFPMGNASTGFFVTFALLAGVVGAASAISGINHIRSWTAESLPSAASVATVAWTLTLLAMGFACKEIELRIRNARLKTMEAFIIILSATQLFYIAAIHGAAAYRR</sequence>
<proteinExistence type="predicted"/>
<keyword evidence="3" id="KW-1185">Reference proteome</keyword>